<feature type="signal peptide" evidence="2">
    <location>
        <begin position="1"/>
        <end position="20"/>
    </location>
</feature>
<reference evidence="3 4" key="1">
    <citation type="submission" date="2019-02" db="EMBL/GenBank/DDBJ databases">
        <title>Deep-cultivation of Planctomycetes and their phenomic and genomic characterization uncovers novel biology.</title>
        <authorList>
            <person name="Wiegand S."/>
            <person name="Jogler M."/>
            <person name="Boedeker C."/>
            <person name="Pinto D."/>
            <person name="Vollmers J."/>
            <person name="Rivas-Marin E."/>
            <person name="Kohn T."/>
            <person name="Peeters S.H."/>
            <person name="Heuer A."/>
            <person name="Rast P."/>
            <person name="Oberbeckmann S."/>
            <person name="Bunk B."/>
            <person name="Jeske O."/>
            <person name="Meyerdierks A."/>
            <person name="Storesund J.E."/>
            <person name="Kallscheuer N."/>
            <person name="Luecker S."/>
            <person name="Lage O.M."/>
            <person name="Pohl T."/>
            <person name="Merkel B.J."/>
            <person name="Hornburger P."/>
            <person name="Mueller R.-W."/>
            <person name="Bruemmer F."/>
            <person name="Labrenz M."/>
            <person name="Spormann A.M."/>
            <person name="Op Den Camp H."/>
            <person name="Overmann J."/>
            <person name="Amann R."/>
            <person name="Jetten M.S.M."/>
            <person name="Mascher T."/>
            <person name="Medema M.H."/>
            <person name="Devos D.P."/>
            <person name="Kaster A.-K."/>
            <person name="Ovreas L."/>
            <person name="Rohde M."/>
            <person name="Galperin M.Y."/>
            <person name="Jogler C."/>
        </authorList>
    </citation>
    <scope>NUCLEOTIDE SEQUENCE [LARGE SCALE GENOMIC DNA]</scope>
    <source>
        <strain evidence="3 4">Pan54</strain>
    </source>
</reference>
<protein>
    <recommendedName>
        <fullName evidence="5">Caspase domain protein</fullName>
    </recommendedName>
</protein>
<gene>
    <name evidence="3" type="ORF">Pan54_11820</name>
</gene>
<evidence type="ECO:0000313" key="3">
    <source>
        <dbReference type="EMBL" id="TWT60468.1"/>
    </source>
</evidence>
<dbReference type="AlphaFoldDB" id="A0A5C5XCF3"/>
<evidence type="ECO:0000256" key="2">
    <source>
        <dbReference type="SAM" id="SignalP"/>
    </source>
</evidence>
<dbReference type="RefSeq" id="WP_207310051.1">
    <property type="nucleotide sequence ID" value="NZ_SJPG01000001.1"/>
</dbReference>
<organism evidence="3 4">
    <name type="scientific">Rubinisphaera italica</name>
    <dbReference type="NCBI Taxonomy" id="2527969"/>
    <lineage>
        <taxon>Bacteria</taxon>
        <taxon>Pseudomonadati</taxon>
        <taxon>Planctomycetota</taxon>
        <taxon>Planctomycetia</taxon>
        <taxon>Planctomycetales</taxon>
        <taxon>Planctomycetaceae</taxon>
        <taxon>Rubinisphaera</taxon>
    </lineage>
</organism>
<feature type="coiled-coil region" evidence="1">
    <location>
        <begin position="274"/>
        <end position="301"/>
    </location>
</feature>
<keyword evidence="4" id="KW-1185">Reference proteome</keyword>
<evidence type="ECO:0000256" key="1">
    <source>
        <dbReference type="SAM" id="Coils"/>
    </source>
</evidence>
<sequence precursor="true">MKMVAALFVLLLCSVSNTFGLETPSNTSVIVVVGESGESSYETMFVEWSRRWERAAIKSQSQYQVIGTQNSTADEQDRDALSRILKSMSLETPETLWIVLIGHGTFDGSKAKFNLRGPDITAAELNEQLSAISCRIAFINCASASGPFIGQLSAKNRVIVTATQSGFESNFARFGEYLSTLIDDPTADLDKDGQTSLLEAWLAASKQTQEYYDSNSQLATEHSVLDDNADHKGTPADWFRGLHLIKSTTDDFLPDGTFASQFILVPDQNDAALSEELRSERDQLEVELARLRQRKAAFTESEYLKELESLLIPLAEIYRKSKTESDDNRNKAD</sequence>
<keyword evidence="2" id="KW-0732">Signal</keyword>
<evidence type="ECO:0008006" key="5">
    <source>
        <dbReference type="Google" id="ProtNLM"/>
    </source>
</evidence>
<evidence type="ECO:0000313" key="4">
    <source>
        <dbReference type="Proteomes" id="UP000316095"/>
    </source>
</evidence>
<accession>A0A5C5XCF3</accession>
<name>A0A5C5XCF3_9PLAN</name>
<dbReference type="EMBL" id="SJPG01000001">
    <property type="protein sequence ID" value="TWT60468.1"/>
    <property type="molecule type" value="Genomic_DNA"/>
</dbReference>
<comment type="caution">
    <text evidence="3">The sequence shown here is derived from an EMBL/GenBank/DDBJ whole genome shotgun (WGS) entry which is preliminary data.</text>
</comment>
<keyword evidence="1" id="KW-0175">Coiled coil</keyword>
<proteinExistence type="predicted"/>
<feature type="chain" id="PRO_5023130962" description="Caspase domain protein" evidence="2">
    <location>
        <begin position="21"/>
        <end position="333"/>
    </location>
</feature>
<dbReference type="Proteomes" id="UP000316095">
    <property type="component" value="Unassembled WGS sequence"/>
</dbReference>